<dbReference type="AlphaFoldDB" id="A0A517NVU5"/>
<keyword evidence="2 5" id="KW-0812">Transmembrane</keyword>
<feature type="transmembrane region" description="Helical" evidence="5">
    <location>
        <begin position="105"/>
        <end position="131"/>
    </location>
</feature>
<gene>
    <name evidence="6" type="ORF">K239x_32380</name>
</gene>
<reference evidence="6 7" key="1">
    <citation type="submission" date="2019-02" db="EMBL/GenBank/DDBJ databases">
        <title>Deep-cultivation of Planctomycetes and their phenomic and genomic characterization uncovers novel biology.</title>
        <authorList>
            <person name="Wiegand S."/>
            <person name="Jogler M."/>
            <person name="Boedeker C."/>
            <person name="Pinto D."/>
            <person name="Vollmers J."/>
            <person name="Rivas-Marin E."/>
            <person name="Kohn T."/>
            <person name="Peeters S.H."/>
            <person name="Heuer A."/>
            <person name="Rast P."/>
            <person name="Oberbeckmann S."/>
            <person name="Bunk B."/>
            <person name="Jeske O."/>
            <person name="Meyerdierks A."/>
            <person name="Storesund J.E."/>
            <person name="Kallscheuer N."/>
            <person name="Luecker S."/>
            <person name="Lage O.M."/>
            <person name="Pohl T."/>
            <person name="Merkel B.J."/>
            <person name="Hornburger P."/>
            <person name="Mueller R.-W."/>
            <person name="Bruemmer F."/>
            <person name="Labrenz M."/>
            <person name="Spormann A.M."/>
            <person name="Op den Camp H."/>
            <person name="Overmann J."/>
            <person name="Amann R."/>
            <person name="Jetten M.S.M."/>
            <person name="Mascher T."/>
            <person name="Medema M.H."/>
            <person name="Devos D.P."/>
            <person name="Kaster A.-K."/>
            <person name="Ovreas L."/>
            <person name="Rohde M."/>
            <person name="Galperin M.Y."/>
            <person name="Jogler C."/>
        </authorList>
    </citation>
    <scope>NUCLEOTIDE SEQUENCE [LARGE SCALE GENOMIC DNA]</scope>
    <source>
        <strain evidence="6 7">K23_9</strain>
    </source>
</reference>
<dbReference type="RefSeq" id="WP_145419119.1">
    <property type="nucleotide sequence ID" value="NZ_CP036526.1"/>
</dbReference>
<evidence type="ECO:0000256" key="5">
    <source>
        <dbReference type="SAM" id="Phobius"/>
    </source>
</evidence>
<proteinExistence type="predicted"/>
<feature type="transmembrane region" description="Helical" evidence="5">
    <location>
        <begin position="43"/>
        <end position="60"/>
    </location>
</feature>
<evidence type="ECO:0000256" key="4">
    <source>
        <dbReference type="ARBA" id="ARBA00023136"/>
    </source>
</evidence>
<evidence type="ECO:0000313" key="7">
    <source>
        <dbReference type="Proteomes" id="UP000319817"/>
    </source>
</evidence>
<dbReference type="InterPro" id="IPR003825">
    <property type="entry name" value="Colicin-V_CvpA"/>
</dbReference>
<evidence type="ECO:0000256" key="1">
    <source>
        <dbReference type="ARBA" id="ARBA00004141"/>
    </source>
</evidence>
<keyword evidence="3 5" id="KW-1133">Transmembrane helix</keyword>
<evidence type="ECO:0000256" key="3">
    <source>
        <dbReference type="ARBA" id="ARBA00022989"/>
    </source>
</evidence>
<dbReference type="EMBL" id="CP036526">
    <property type="protein sequence ID" value="QDT11244.1"/>
    <property type="molecule type" value="Genomic_DNA"/>
</dbReference>
<keyword evidence="7" id="KW-1185">Reference proteome</keyword>
<evidence type="ECO:0000256" key="2">
    <source>
        <dbReference type="ARBA" id="ARBA00022692"/>
    </source>
</evidence>
<comment type="subcellular location">
    <subcellularLocation>
        <location evidence="1">Membrane</location>
        <topology evidence="1">Multi-pass membrane protein</topology>
    </subcellularLocation>
</comment>
<organism evidence="6 7">
    <name type="scientific">Stieleria marina</name>
    <dbReference type="NCBI Taxonomy" id="1930275"/>
    <lineage>
        <taxon>Bacteria</taxon>
        <taxon>Pseudomonadati</taxon>
        <taxon>Planctomycetota</taxon>
        <taxon>Planctomycetia</taxon>
        <taxon>Pirellulales</taxon>
        <taxon>Pirellulaceae</taxon>
        <taxon>Stieleria</taxon>
    </lineage>
</organism>
<dbReference type="Proteomes" id="UP000319817">
    <property type="component" value="Chromosome"/>
</dbReference>
<dbReference type="GO" id="GO:0009403">
    <property type="term" value="P:toxin biosynthetic process"/>
    <property type="evidence" value="ECO:0007669"/>
    <property type="project" value="InterPro"/>
</dbReference>
<keyword evidence="4 5" id="KW-0472">Membrane</keyword>
<sequence length="327" mass="35760">MTNFDDSLESTYFEPPRMSWSAWLLLVASAAGAIGYSVYLSDYVVAATVGVVLITAMMGYRMGLSRVVASLGALTVAFMYAPQLGITYENHFFEWFGTTGLLNRIIAISAIGFGIAMLATIVLSMITTRILRSRPRLARLNCWLGFTVGAAEGGLAVLLFLGGLLMVEPMQLQLANADAAAGDSARPVASQQMTEVILKVADQTHSSRLGPVIEENNPFEKFEPLKRFDEIQKSVRVLSDPQKINDLLHHPAINNLQERPEIKEAVANLMDDPEIREVLQSGASMDRNTAVQLLSHPAVLELIDRPGFLEEAGKIIRESAADVKIQI</sequence>
<feature type="transmembrane region" description="Helical" evidence="5">
    <location>
        <begin position="67"/>
        <end position="85"/>
    </location>
</feature>
<feature type="transmembrane region" description="Helical" evidence="5">
    <location>
        <begin position="20"/>
        <end position="37"/>
    </location>
</feature>
<dbReference type="OrthoDB" id="265317at2"/>
<protein>
    <submittedName>
        <fullName evidence="6">Colicin V production protein</fullName>
    </submittedName>
</protein>
<feature type="transmembrane region" description="Helical" evidence="5">
    <location>
        <begin position="143"/>
        <end position="167"/>
    </location>
</feature>
<dbReference type="GO" id="GO:0016020">
    <property type="term" value="C:membrane"/>
    <property type="evidence" value="ECO:0007669"/>
    <property type="project" value="UniProtKB-SubCell"/>
</dbReference>
<evidence type="ECO:0000313" key="6">
    <source>
        <dbReference type="EMBL" id="QDT11244.1"/>
    </source>
</evidence>
<name>A0A517NVU5_9BACT</name>
<accession>A0A517NVU5</accession>
<dbReference type="Pfam" id="PF02674">
    <property type="entry name" value="Colicin_V"/>
    <property type="match status" value="1"/>
</dbReference>